<proteinExistence type="predicted"/>
<dbReference type="AlphaFoldDB" id="A0A1Q9CWL2"/>
<feature type="compositionally biased region" description="Basic and acidic residues" evidence="2">
    <location>
        <begin position="87"/>
        <end position="103"/>
    </location>
</feature>
<feature type="compositionally biased region" description="Low complexity" evidence="2">
    <location>
        <begin position="70"/>
        <end position="79"/>
    </location>
</feature>
<sequence>MRGSWPEPWLNNPHDRIRPRHGCACTVCELVVQMVVGVPIPGRSPSVSPCTASSGEEPGKAEPSKKGAAKKPGSGPAKATSKQKQLPKKDAKEEEKEVAADGSEKMRAALQALKQRRADLDAAHQELDTSKSQIEELRQQLKCARADLESEREAKASATQQMESALQRLTAELQAAELAKASLASETAILRTKETERLSEIQELQKVCAETQVVQSELGHVRSQLERALQEKSAAVKDAEALQVRTSTLGRELEALKKSHSSLTTEITQLKAALGDAKSKASDADLEIRALRKDVEDARRAQAHAEEIVRRGPSAAEARRAGFAVDSARAEVEAAWALVGPGLDRLQQALFTAGLLQACRPADKCGAGDHAARQDASAAKKPKREREEKGDRGGKKDKKDDTVRKSKRDKKGKKDRRKEGEEGKDVEDPRASRRVPEVSGSSSSDVEVGQLVGTAGPSILRSAGPRPKGGSRNITFSIANQVDVVSYRACGEHLWFPNPQSNVLCERCKRRVPQRLGQLRGGNGKSSFMCDEFFCDDCSAKLTLST</sequence>
<feature type="compositionally biased region" description="Low complexity" evidence="2">
    <location>
        <begin position="437"/>
        <end position="449"/>
    </location>
</feature>
<reference evidence="3 4" key="1">
    <citation type="submission" date="2016-02" db="EMBL/GenBank/DDBJ databases">
        <title>Genome analysis of coral dinoflagellate symbionts highlights evolutionary adaptations to a symbiotic lifestyle.</title>
        <authorList>
            <person name="Aranda M."/>
            <person name="Li Y."/>
            <person name="Liew Y.J."/>
            <person name="Baumgarten S."/>
            <person name="Simakov O."/>
            <person name="Wilson M."/>
            <person name="Piel J."/>
            <person name="Ashoor H."/>
            <person name="Bougouffa S."/>
            <person name="Bajic V.B."/>
            <person name="Ryu T."/>
            <person name="Ravasi T."/>
            <person name="Bayer T."/>
            <person name="Micklem G."/>
            <person name="Kim H."/>
            <person name="Bhak J."/>
            <person name="Lajeunesse T.C."/>
            <person name="Voolstra C.R."/>
        </authorList>
    </citation>
    <scope>NUCLEOTIDE SEQUENCE [LARGE SCALE GENOMIC DNA]</scope>
    <source>
        <strain evidence="3 4">CCMP2467</strain>
    </source>
</reference>
<evidence type="ECO:0000313" key="4">
    <source>
        <dbReference type="Proteomes" id="UP000186817"/>
    </source>
</evidence>
<feature type="compositionally biased region" description="Basic and acidic residues" evidence="2">
    <location>
        <begin position="364"/>
        <end position="373"/>
    </location>
</feature>
<feature type="region of interest" description="Disordered" evidence="2">
    <location>
        <begin position="364"/>
        <end position="472"/>
    </location>
</feature>
<keyword evidence="1" id="KW-0175">Coiled coil</keyword>
<dbReference type="OMA" id="ASARNCQ"/>
<feature type="region of interest" description="Disordered" evidence="2">
    <location>
        <begin position="39"/>
        <end position="103"/>
    </location>
</feature>
<evidence type="ECO:0000313" key="3">
    <source>
        <dbReference type="EMBL" id="OLP87322.1"/>
    </source>
</evidence>
<name>A0A1Q9CWL2_SYMMI</name>
<protein>
    <submittedName>
        <fullName evidence="3">Uncharacterized protein</fullName>
    </submittedName>
</protein>
<accession>A0A1Q9CWL2</accession>
<keyword evidence="4" id="KW-1185">Reference proteome</keyword>
<dbReference type="Proteomes" id="UP000186817">
    <property type="component" value="Unassembled WGS sequence"/>
</dbReference>
<organism evidence="3 4">
    <name type="scientific">Symbiodinium microadriaticum</name>
    <name type="common">Dinoflagellate</name>
    <name type="synonym">Zooxanthella microadriatica</name>
    <dbReference type="NCBI Taxonomy" id="2951"/>
    <lineage>
        <taxon>Eukaryota</taxon>
        <taxon>Sar</taxon>
        <taxon>Alveolata</taxon>
        <taxon>Dinophyceae</taxon>
        <taxon>Suessiales</taxon>
        <taxon>Symbiodiniaceae</taxon>
        <taxon>Symbiodinium</taxon>
    </lineage>
</organism>
<dbReference type="OrthoDB" id="442088at2759"/>
<feature type="coiled-coil region" evidence="1">
    <location>
        <begin position="103"/>
        <end position="186"/>
    </location>
</feature>
<feature type="compositionally biased region" description="Polar residues" evidence="2">
    <location>
        <begin position="45"/>
        <end position="54"/>
    </location>
</feature>
<gene>
    <name evidence="3" type="ORF">AK812_SmicGene31477</name>
</gene>
<evidence type="ECO:0000256" key="2">
    <source>
        <dbReference type="SAM" id="MobiDB-lite"/>
    </source>
</evidence>
<feature type="compositionally biased region" description="Basic and acidic residues" evidence="2">
    <location>
        <begin position="384"/>
        <end position="404"/>
    </location>
</feature>
<feature type="compositionally biased region" description="Basic and acidic residues" evidence="2">
    <location>
        <begin position="417"/>
        <end position="436"/>
    </location>
</feature>
<comment type="caution">
    <text evidence="3">The sequence shown here is derived from an EMBL/GenBank/DDBJ whole genome shotgun (WGS) entry which is preliminary data.</text>
</comment>
<dbReference type="EMBL" id="LSRX01000867">
    <property type="protein sequence ID" value="OLP87322.1"/>
    <property type="molecule type" value="Genomic_DNA"/>
</dbReference>
<feature type="compositionally biased region" description="Basic residues" evidence="2">
    <location>
        <begin position="405"/>
        <end position="416"/>
    </location>
</feature>
<evidence type="ECO:0000256" key="1">
    <source>
        <dbReference type="SAM" id="Coils"/>
    </source>
</evidence>
<feature type="coiled-coil region" evidence="1">
    <location>
        <begin position="222"/>
        <end position="308"/>
    </location>
</feature>